<evidence type="ECO:0000313" key="3">
    <source>
        <dbReference type="Proteomes" id="UP000007322"/>
    </source>
</evidence>
<reference evidence="2 3" key="1">
    <citation type="journal article" date="2011" name="Nat. Biotechnol.">
        <title>Comparative genomic analysis of the thermophilic biomass-degrading fungi Myceliophthora thermophila and Thielavia terrestris.</title>
        <authorList>
            <person name="Berka R.M."/>
            <person name="Grigoriev I.V."/>
            <person name="Otillar R."/>
            <person name="Salamov A."/>
            <person name="Grimwood J."/>
            <person name="Reid I."/>
            <person name="Ishmael N."/>
            <person name="John T."/>
            <person name="Darmond C."/>
            <person name="Moisan M.-C."/>
            <person name="Henrissat B."/>
            <person name="Coutinho P.M."/>
            <person name="Lombard V."/>
            <person name="Natvig D.O."/>
            <person name="Lindquist E."/>
            <person name="Schmutz J."/>
            <person name="Lucas S."/>
            <person name="Harris P."/>
            <person name="Powlowski J."/>
            <person name="Bellemare A."/>
            <person name="Taylor D."/>
            <person name="Butler G."/>
            <person name="de Vries R.P."/>
            <person name="Allijn I.E."/>
            <person name="van den Brink J."/>
            <person name="Ushinsky S."/>
            <person name="Storms R."/>
            <person name="Powell A.J."/>
            <person name="Paulsen I.T."/>
            <person name="Elbourne L.D.H."/>
            <person name="Baker S.E."/>
            <person name="Magnuson J."/>
            <person name="LaBoissiere S."/>
            <person name="Clutterbuck A.J."/>
            <person name="Martinez D."/>
            <person name="Wogulis M."/>
            <person name="de Leon A.L."/>
            <person name="Rey M.W."/>
            <person name="Tsang A."/>
        </authorList>
    </citation>
    <scope>NUCLEOTIDE SEQUENCE [LARGE SCALE GENOMIC DNA]</scope>
    <source>
        <strain evidence="3">ATCC 42464 / BCRC 31852 / DSM 1799</strain>
    </source>
</reference>
<dbReference type="PANTHER" id="PTHR35332">
    <property type="entry name" value="REGULATION OF ENOLASE PROTEIN 1"/>
    <property type="match status" value="1"/>
</dbReference>
<dbReference type="OMA" id="DVWSKPP"/>
<feature type="compositionally biased region" description="Low complexity" evidence="1">
    <location>
        <begin position="87"/>
        <end position="99"/>
    </location>
</feature>
<dbReference type="AlphaFoldDB" id="G2QLY3"/>
<dbReference type="HOGENOM" id="CLU_077442_2_0_1"/>
<dbReference type="RefSeq" id="XP_003666208.1">
    <property type="nucleotide sequence ID" value="XM_003666160.1"/>
</dbReference>
<dbReference type="InterPro" id="IPR009784">
    <property type="entry name" value="DUF1349"/>
</dbReference>
<keyword evidence="3" id="KW-1185">Reference proteome</keyword>
<dbReference type="Gene3D" id="2.60.120.200">
    <property type="match status" value="1"/>
</dbReference>
<feature type="region of interest" description="Disordered" evidence="1">
    <location>
        <begin position="78"/>
        <end position="102"/>
    </location>
</feature>
<accession>G2QLY3</accession>
<dbReference type="STRING" id="573729.G2QLY3"/>
<sequence>MAPTNTFTITADPGTDIWRKPPTTDVFNAPIALPPAGATPLRHSGPLTSFLSARLSLNFTPQEQYDQGGILLSFRQRRKDDDDDDNNNNNNRASSSTAAAPPPKWIKSGIEFYNGRPRLSTVSCDNWADWSVADLLPAEASGQSRSETGMGTGAETGWTTIAIEKDKDGNGTGVWVYRVLEDGNGGETKVPLREICWVFGQERLEDREVEVHAMAARPEKKAKGGLTVEFGDLKVRWAK</sequence>
<dbReference type="GeneID" id="11514345"/>
<dbReference type="PANTHER" id="PTHR35332:SF2">
    <property type="entry name" value="REGULATION OF ENOLASE PROTEIN 1"/>
    <property type="match status" value="1"/>
</dbReference>
<dbReference type="OrthoDB" id="42525at2759"/>
<protein>
    <submittedName>
        <fullName evidence="2">Uncharacterized protein</fullName>
    </submittedName>
</protein>
<evidence type="ECO:0000256" key="1">
    <source>
        <dbReference type="SAM" id="MobiDB-lite"/>
    </source>
</evidence>
<evidence type="ECO:0000313" key="2">
    <source>
        <dbReference type="EMBL" id="AEO60963.1"/>
    </source>
</evidence>
<name>G2QLY3_THET4</name>
<dbReference type="eggNOG" id="ENOG502S8JK">
    <property type="taxonomic scope" value="Eukaryota"/>
</dbReference>
<gene>
    <name evidence="2" type="ORF">MYCTH_2112958</name>
</gene>
<dbReference type="Proteomes" id="UP000007322">
    <property type="component" value="Chromosome 6"/>
</dbReference>
<dbReference type="VEuPathDB" id="FungiDB:MYCTH_2112958"/>
<dbReference type="EMBL" id="CP003007">
    <property type="protein sequence ID" value="AEO60963.1"/>
    <property type="molecule type" value="Genomic_DNA"/>
</dbReference>
<dbReference type="Pfam" id="PF07081">
    <property type="entry name" value="DUF1349"/>
    <property type="match status" value="1"/>
</dbReference>
<dbReference type="KEGG" id="mtm:MYCTH_2112958"/>
<dbReference type="InParanoid" id="G2QLY3"/>
<proteinExistence type="predicted"/>
<organism evidence="2 3">
    <name type="scientific">Thermothelomyces thermophilus (strain ATCC 42464 / BCRC 31852 / DSM 1799)</name>
    <name type="common">Sporotrichum thermophile</name>
    <dbReference type="NCBI Taxonomy" id="573729"/>
    <lineage>
        <taxon>Eukaryota</taxon>
        <taxon>Fungi</taxon>
        <taxon>Dikarya</taxon>
        <taxon>Ascomycota</taxon>
        <taxon>Pezizomycotina</taxon>
        <taxon>Sordariomycetes</taxon>
        <taxon>Sordariomycetidae</taxon>
        <taxon>Sordariales</taxon>
        <taxon>Chaetomiaceae</taxon>
        <taxon>Thermothelomyces</taxon>
    </lineage>
</organism>